<keyword evidence="6" id="KW-0793">Thylakoid</keyword>
<keyword evidence="9" id="KW-0150">Chloroplast</keyword>
<dbReference type="InterPro" id="IPR007816">
    <property type="entry name" value="ResB-like_domain"/>
</dbReference>
<comment type="subcellular location">
    <subcellularLocation>
        <location evidence="1">Membrane</location>
        <topology evidence="1">Multi-pass membrane protein</topology>
    </subcellularLocation>
    <subcellularLocation>
        <location evidence="6">Plastid</location>
        <location evidence="6">Chloroplast thylakoid membrane</location>
        <topology evidence="6">Multi-pass membrane protein</topology>
    </subcellularLocation>
</comment>
<dbReference type="GeneID" id="41657541"/>
<keyword evidence="3 6" id="KW-0201">Cytochrome c-type biogenesis</keyword>
<feature type="transmembrane region" description="Helical" evidence="7">
    <location>
        <begin position="160"/>
        <end position="181"/>
    </location>
</feature>
<dbReference type="Pfam" id="PF05140">
    <property type="entry name" value="ResB"/>
    <property type="match status" value="2"/>
</dbReference>
<dbReference type="InterPro" id="IPR023494">
    <property type="entry name" value="Cyt_c_bgen_Ccs1/CcsB/ResB"/>
</dbReference>
<feature type="transmembrane region" description="Helical" evidence="7">
    <location>
        <begin position="48"/>
        <end position="65"/>
    </location>
</feature>
<keyword evidence="5 6" id="KW-0472">Membrane</keyword>
<reference evidence="9" key="1">
    <citation type="journal article" date="2019" name="J. Phycol.">
        <title>Dictyochophyceae plastid genomes reveal unusual variability of their organization.</title>
        <authorList>
            <person name="Han K.Y."/>
            <person name="Maciszewski K."/>
            <person name="Graf L."/>
            <person name="Yang J.H."/>
            <person name="Andersen R.A."/>
            <person name="Karnkowska A."/>
            <person name="Yoon H.S."/>
        </authorList>
    </citation>
    <scope>NUCLEOTIDE SEQUENCE</scope>
</reference>
<dbReference type="PANTHER" id="PTHR31566">
    <property type="entry name" value="CYTOCHROME C BIOGENESIS PROTEIN CCS1, CHLOROPLASTIC"/>
    <property type="match status" value="1"/>
</dbReference>
<organism evidence="9">
    <name type="scientific">Pseudopedinella elastica</name>
    <dbReference type="NCBI Taxonomy" id="35684"/>
    <lineage>
        <taxon>Eukaryota</taxon>
        <taxon>Sar</taxon>
        <taxon>Stramenopiles</taxon>
        <taxon>Ochrophyta</taxon>
        <taxon>Dictyochophyceae</taxon>
        <taxon>Pedinellales</taxon>
        <taxon>Pseudopedinella</taxon>
    </lineage>
</organism>
<evidence type="ECO:0000256" key="5">
    <source>
        <dbReference type="ARBA" id="ARBA00023136"/>
    </source>
</evidence>
<feature type="transmembrane region" description="Helical" evidence="7">
    <location>
        <begin position="72"/>
        <end position="92"/>
    </location>
</feature>
<evidence type="ECO:0000313" key="9">
    <source>
        <dbReference type="EMBL" id="QDR24651.1"/>
    </source>
</evidence>
<evidence type="ECO:0000256" key="7">
    <source>
        <dbReference type="SAM" id="Phobius"/>
    </source>
</evidence>
<evidence type="ECO:0000256" key="2">
    <source>
        <dbReference type="ARBA" id="ARBA00022692"/>
    </source>
</evidence>
<feature type="transmembrane region" description="Helical" evidence="7">
    <location>
        <begin position="12"/>
        <end position="32"/>
    </location>
</feature>
<keyword evidence="4 6" id="KW-1133">Transmembrane helix</keyword>
<dbReference type="GO" id="GO:0017004">
    <property type="term" value="P:cytochrome complex assembly"/>
    <property type="evidence" value="ECO:0007669"/>
    <property type="project" value="UniProtKB-UniRule"/>
</dbReference>
<comment type="function">
    <text evidence="6">Required during biogenesis of c-type cytochromes (cytochrome c6 and cytochrome f) at the step of heme attachment.</text>
</comment>
<dbReference type="EMBL" id="MK518353">
    <property type="protein sequence ID" value="QDR24651.1"/>
    <property type="molecule type" value="Genomic_DNA"/>
</dbReference>
<dbReference type="GO" id="GO:0009535">
    <property type="term" value="C:chloroplast thylakoid membrane"/>
    <property type="evidence" value="ECO:0007669"/>
    <property type="project" value="UniProtKB-SubCell"/>
</dbReference>
<dbReference type="HAMAP" id="MF_01392">
    <property type="entry name" value="CytC_Ccs1"/>
    <property type="match status" value="1"/>
</dbReference>
<feature type="domain" description="ResB-like" evidence="8">
    <location>
        <begin position="13"/>
        <end position="274"/>
    </location>
</feature>
<feature type="transmembrane region" description="Helical" evidence="7">
    <location>
        <begin position="366"/>
        <end position="385"/>
    </location>
</feature>
<evidence type="ECO:0000256" key="6">
    <source>
        <dbReference type="HAMAP-Rule" id="MF_01392"/>
    </source>
</evidence>
<dbReference type="PANTHER" id="PTHR31566:SF0">
    <property type="entry name" value="CYTOCHROME C BIOGENESIS PROTEIN CCS1, CHLOROPLASTIC"/>
    <property type="match status" value="1"/>
</dbReference>
<evidence type="ECO:0000256" key="3">
    <source>
        <dbReference type="ARBA" id="ARBA00022748"/>
    </source>
</evidence>
<accession>A0A516ZAB4</accession>
<feature type="domain" description="ResB-like" evidence="8">
    <location>
        <begin position="281"/>
        <end position="414"/>
    </location>
</feature>
<evidence type="ECO:0000256" key="4">
    <source>
        <dbReference type="ARBA" id="ARBA00022989"/>
    </source>
</evidence>
<evidence type="ECO:0000259" key="8">
    <source>
        <dbReference type="Pfam" id="PF05140"/>
    </source>
</evidence>
<gene>
    <name evidence="6 9" type="primary">ccs1</name>
</gene>
<comment type="similarity">
    <text evidence="6">Belongs to the Ccs1/CcsB family.</text>
</comment>
<keyword evidence="2 6" id="KW-0812">Transmembrane</keyword>
<protein>
    <recommendedName>
        <fullName evidence="6">Cytochrome c biogenesis protein Ccs1</fullName>
    </recommendedName>
</protein>
<evidence type="ECO:0000256" key="1">
    <source>
        <dbReference type="ARBA" id="ARBA00004141"/>
    </source>
</evidence>
<geneLocation type="chloroplast" evidence="9"/>
<dbReference type="AlphaFoldDB" id="A0A516ZAB4"/>
<dbReference type="RefSeq" id="YP_009684565.1">
    <property type="nucleotide sequence ID" value="NC_044408.1"/>
</dbReference>
<comment type="subunit">
    <text evidence="6">May interact with CcsA.</text>
</comment>
<proteinExistence type="inferred from homology"/>
<keyword evidence="9" id="KW-0934">Plastid</keyword>
<sequence length="423" mass="49015">MKLKFLRTFAQLNIAILLLLIIAGFSIIGTIIEQDQTVAYYQETYSNYYLPGNLIFWKFLLFFGFDHVYKTPWFLTLLFLFGTCLISCTFTQQFPTLKSARRCNFKSEAKEFRRQEYYTNLKNLYFAKCLNNFKIKKYTIFQQKEIVYIYKGILGRFAPIIVHIAMVLILTGNTFAAFGSFNAQELIAKGEIWHVQNIISKSFFTQIPTSPVRVNDFWIEYGPKNSIKQFYSDLSVLRTDGTEVSRKTISVNFPLRFRNLTFYQTDWNAIGLRVRINDTVYQLPIKSFSKAKNLWVSSIPISNTPDKGFTFITNTLNETFSLYTSDGIFLGNFNIGDEVNPLKELEIVEIMKETGLQIKADPGIPLIYFGFGLLMISSLISYFSFTQFWLSKKDENVLIGATANRAKLNLRFEFLTITLAYKK</sequence>
<name>A0A516ZAB4_9STRA</name>